<proteinExistence type="predicted"/>
<keyword evidence="2" id="KW-1185">Reference proteome</keyword>
<name>J0CTM1_AURST</name>
<reference evidence="2" key="1">
    <citation type="journal article" date="2012" name="Science">
        <title>The Paleozoic origin of enzymatic lignin decomposition reconstructed from 31 fungal genomes.</title>
        <authorList>
            <person name="Floudas D."/>
            <person name="Binder M."/>
            <person name="Riley R."/>
            <person name="Barry K."/>
            <person name="Blanchette R.A."/>
            <person name="Henrissat B."/>
            <person name="Martinez A.T."/>
            <person name="Otillar R."/>
            <person name="Spatafora J.W."/>
            <person name="Yadav J.S."/>
            <person name="Aerts A."/>
            <person name="Benoit I."/>
            <person name="Boyd A."/>
            <person name="Carlson A."/>
            <person name="Copeland A."/>
            <person name="Coutinho P.M."/>
            <person name="de Vries R.P."/>
            <person name="Ferreira P."/>
            <person name="Findley K."/>
            <person name="Foster B."/>
            <person name="Gaskell J."/>
            <person name="Glotzer D."/>
            <person name="Gorecki P."/>
            <person name="Heitman J."/>
            <person name="Hesse C."/>
            <person name="Hori C."/>
            <person name="Igarashi K."/>
            <person name="Jurgens J.A."/>
            <person name="Kallen N."/>
            <person name="Kersten P."/>
            <person name="Kohler A."/>
            <person name="Kuees U."/>
            <person name="Kumar T.K.A."/>
            <person name="Kuo A."/>
            <person name="LaButti K."/>
            <person name="Larrondo L.F."/>
            <person name="Lindquist E."/>
            <person name="Ling A."/>
            <person name="Lombard V."/>
            <person name="Lucas S."/>
            <person name="Lundell T."/>
            <person name="Martin R."/>
            <person name="McLaughlin D.J."/>
            <person name="Morgenstern I."/>
            <person name="Morin E."/>
            <person name="Murat C."/>
            <person name="Nagy L.G."/>
            <person name="Nolan M."/>
            <person name="Ohm R.A."/>
            <person name="Patyshakuliyeva A."/>
            <person name="Rokas A."/>
            <person name="Ruiz-Duenas F.J."/>
            <person name="Sabat G."/>
            <person name="Salamov A."/>
            <person name="Samejima M."/>
            <person name="Schmutz J."/>
            <person name="Slot J.C."/>
            <person name="St John F."/>
            <person name="Stenlid J."/>
            <person name="Sun H."/>
            <person name="Sun S."/>
            <person name="Syed K."/>
            <person name="Tsang A."/>
            <person name="Wiebenga A."/>
            <person name="Young D."/>
            <person name="Pisabarro A."/>
            <person name="Eastwood D.C."/>
            <person name="Martin F."/>
            <person name="Cullen D."/>
            <person name="Grigoriev I.V."/>
            <person name="Hibbett D.S."/>
        </authorList>
    </citation>
    <scope>NUCLEOTIDE SEQUENCE [LARGE SCALE GENOMIC DNA]</scope>
    <source>
        <strain evidence="2">TFB10046</strain>
    </source>
</reference>
<organism evidence="1 2">
    <name type="scientific">Auricularia subglabra (strain TFB-10046 / SS5)</name>
    <name type="common">White-rot fungus</name>
    <name type="synonym">Auricularia delicata (strain TFB10046)</name>
    <dbReference type="NCBI Taxonomy" id="717982"/>
    <lineage>
        <taxon>Eukaryota</taxon>
        <taxon>Fungi</taxon>
        <taxon>Dikarya</taxon>
        <taxon>Basidiomycota</taxon>
        <taxon>Agaricomycotina</taxon>
        <taxon>Agaricomycetes</taxon>
        <taxon>Auriculariales</taxon>
        <taxon>Auriculariaceae</taxon>
        <taxon>Auricularia</taxon>
    </lineage>
</organism>
<gene>
    <name evidence="1" type="ORF">AURDEDRAFT_177248</name>
</gene>
<dbReference type="InParanoid" id="J0CTM1"/>
<sequence length="294" mass="32373">MHLPPEVWAEIAGSISSKRDLAALVRVDKSISGGCTLLLYRDVVLGTPRAHGAFLRALHSRPVLFFTATVRSFAVLHEEVNALPENLAGELGCCFHRDVVKLGAVETLALALRNATRVHAHPVLLYHLLSVCGDFKPSEISFAGGHEHFFEAPPPRARRDAWYQPRIQTMIHRCAVFGGFSVQTHHAPPAGETGAISTTLTVVLDRLVAGPGPYNYFNFMDTPQASGSQKIIFVFPGATKYQLQSNTLFFLIPQTREQTRCSVAVAPATLACPETGWDWLREQLTIEELPWPTP</sequence>
<evidence type="ECO:0000313" key="1">
    <source>
        <dbReference type="EMBL" id="EJD33666.1"/>
    </source>
</evidence>
<dbReference type="AlphaFoldDB" id="J0CTM1"/>
<protein>
    <submittedName>
        <fullName evidence="1">Uncharacterized protein</fullName>
    </submittedName>
</protein>
<dbReference type="EMBL" id="JH688125">
    <property type="protein sequence ID" value="EJD33666.1"/>
    <property type="molecule type" value="Genomic_DNA"/>
</dbReference>
<evidence type="ECO:0000313" key="2">
    <source>
        <dbReference type="Proteomes" id="UP000006514"/>
    </source>
</evidence>
<accession>J0CTM1</accession>
<dbReference type="Proteomes" id="UP000006514">
    <property type="component" value="Unassembled WGS sequence"/>
</dbReference>
<dbReference type="KEGG" id="adl:AURDEDRAFT_177248"/>